<reference evidence="2 3" key="1">
    <citation type="journal article" date="2014" name="Int. J. Syst. Evol. Microbiol.">
        <title>Nocardioides zeae sp. nov., isolated from the stem of Zea mays.</title>
        <authorList>
            <person name="Glaeser S.P."/>
            <person name="McInroy J.A."/>
            <person name="Busse H.J."/>
            <person name="Kampfer P."/>
        </authorList>
    </citation>
    <scope>NUCLEOTIDE SEQUENCE [LARGE SCALE GENOMIC DNA]</scope>
    <source>
        <strain evidence="2 3">JCM 30728</strain>
    </source>
</reference>
<accession>A0A6P0HK02</accession>
<name>A0A6P0HK02_9ACTN</name>
<dbReference type="Pfam" id="PF18944">
    <property type="entry name" value="DUF5691"/>
    <property type="match status" value="1"/>
</dbReference>
<keyword evidence="3" id="KW-1185">Reference proteome</keyword>
<dbReference type="Proteomes" id="UP000468687">
    <property type="component" value="Unassembled WGS sequence"/>
</dbReference>
<sequence>MSAPVTVEDVTVEDWADGVVAAAILGSGRRAAPELPAALGGPGPAADSGTRLLDAATVLAAVRAVGAPDAPEAPVDAPVPAPADTLAPPPPRARQLLELLHARPAPVPAAERDVLVAHWLACAAARGVRVPHDLLPTLLERARTTPTLRAPLRPVLDERGRWLAALHPGWSAVLADHRAAASPAGTPGARPDPAAWPHLPAPARLALLLDLRASPDPAERATAADLVASTWANDPVNERTQHLEALGSALVETDDALLERALDDRSVKVRGLAQALLDGLPTSRRAQRMAERLAPLLSRSGILGRRLDVATPPDPDDAGVRDGLTPPPRGTSRHDWWLGTLVAGAPLPVLTSASGVDEAATYQRLPDPLRAAVRRAVLLRRDVDWARAVIAVEGRPSGLLSVLPAEERTQHLGSGLARCRGAGDLRDLRDLLAALPVPADPGLAREAVEALHRVPPPRLVLPTETVHHLRDALVDAPPATLDRLTDLVRTDLPETTGRALSTALQLLSLRRSISEALR</sequence>
<dbReference type="RefSeq" id="WP_163772145.1">
    <property type="nucleotide sequence ID" value="NZ_JAAGXA010000006.1"/>
</dbReference>
<comment type="caution">
    <text evidence="2">The sequence shown here is derived from an EMBL/GenBank/DDBJ whole genome shotgun (WGS) entry which is preliminary data.</text>
</comment>
<dbReference type="InterPro" id="IPR043746">
    <property type="entry name" value="DUF5691"/>
</dbReference>
<proteinExistence type="predicted"/>
<evidence type="ECO:0000313" key="2">
    <source>
        <dbReference type="EMBL" id="NEN78590.1"/>
    </source>
</evidence>
<gene>
    <name evidence="2" type="ORF">G3T38_09895</name>
</gene>
<evidence type="ECO:0000256" key="1">
    <source>
        <dbReference type="SAM" id="MobiDB-lite"/>
    </source>
</evidence>
<dbReference type="EMBL" id="JAAGXA010000006">
    <property type="protein sequence ID" value="NEN78590.1"/>
    <property type="molecule type" value="Genomic_DNA"/>
</dbReference>
<protein>
    <submittedName>
        <fullName evidence="2">Uncharacterized protein</fullName>
    </submittedName>
</protein>
<dbReference type="AlphaFoldDB" id="A0A6P0HK02"/>
<evidence type="ECO:0000313" key="3">
    <source>
        <dbReference type="Proteomes" id="UP000468687"/>
    </source>
</evidence>
<feature type="region of interest" description="Disordered" evidence="1">
    <location>
        <begin position="307"/>
        <end position="332"/>
    </location>
</feature>
<organism evidence="2 3">
    <name type="scientific">Nocardioides zeae</name>
    <dbReference type="NCBI Taxonomy" id="1457234"/>
    <lineage>
        <taxon>Bacteria</taxon>
        <taxon>Bacillati</taxon>
        <taxon>Actinomycetota</taxon>
        <taxon>Actinomycetes</taxon>
        <taxon>Propionibacteriales</taxon>
        <taxon>Nocardioidaceae</taxon>
        <taxon>Nocardioides</taxon>
    </lineage>
</organism>